<protein>
    <submittedName>
        <fullName evidence="6">Cholera enterotoxin subunit A2</fullName>
    </submittedName>
</protein>
<feature type="chain" id="PRO_5015185810" evidence="5">
    <location>
        <begin position="23"/>
        <end position="256"/>
    </location>
</feature>
<organism evidence="6 7">
    <name type="scientific">Diaporthe helianthi</name>
    <dbReference type="NCBI Taxonomy" id="158607"/>
    <lineage>
        <taxon>Eukaryota</taxon>
        <taxon>Fungi</taxon>
        <taxon>Dikarya</taxon>
        <taxon>Ascomycota</taxon>
        <taxon>Pezizomycotina</taxon>
        <taxon>Sordariomycetes</taxon>
        <taxon>Sordariomycetidae</taxon>
        <taxon>Diaporthales</taxon>
        <taxon>Diaporthaceae</taxon>
        <taxon>Diaporthe</taxon>
    </lineage>
</organism>
<dbReference type="Gene3D" id="3.90.210.10">
    <property type="entry name" value="Heat-Labile Enterotoxin, subunit A"/>
    <property type="match status" value="1"/>
</dbReference>
<keyword evidence="3" id="KW-0843">Virulence</keyword>
<evidence type="ECO:0000256" key="4">
    <source>
        <dbReference type="ARBA" id="ARBA00023157"/>
    </source>
</evidence>
<name>A0A2P5HI33_DIAHE</name>
<evidence type="ECO:0000256" key="3">
    <source>
        <dbReference type="ARBA" id="ARBA00023026"/>
    </source>
</evidence>
<keyword evidence="7" id="KW-1185">Reference proteome</keyword>
<dbReference type="SUPFAM" id="SSF56399">
    <property type="entry name" value="ADP-ribosylation"/>
    <property type="match status" value="1"/>
</dbReference>
<comment type="caution">
    <text evidence="6">The sequence shown here is derived from an EMBL/GenBank/DDBJ whole genome shotgun (WGS) entry which is preliminary data.</text>
</comment>
<dbReference type="OrthoDB" id="4927890at2759"/>
<dbReference type="AlphaFoldDB" id="A0A2P5HI33"/>
<evidence type="ECO:0000313" key="6">
    <source>
        <dbReference type="EMBL" id="POS69911.1"/>
    </source>
</evidence>
<dbReference type="Proteomes" id="UP000094444">
    <property type="component" value="Unassembled WGS sequence"/>
</dbReference>
<reference evidence="6" key="1">
    <citation type="submission" date="2017-09" db="EMBL/GenBank/DDBJ databases">
        <title>Polyketide synthases of a Diaporthe helianthi virulent isolate.</title>
        <authorList>
            <person name="Baroncelli R."/>
        </authorList>
    </citation>
    <scope>NUCLEOTIDE SEQUENCE [LARGE SCALE GENOMIC DNA]</scope>
    <source>
        <strain evidence="6">7/96</strain>
    </source>
</reference>
<evidence type="ECO:0000313" key="7">
    <source>
        <dbReference type="Proteomes" id="UP000094444"/>
    </source>
</evidence>
<evidence type="ECO:0000256" key="1">
    <source>
        <dbReference type="ARBA" id="ARBA00022656"/>
    </source>
</evidence>
<dbReference type="PRINTS" id="PR00771">
    <property type="entry name" value="ENTEROTOXINA"/>
</dbReference>
<keyword evidence="2 5" id="KW-0732">Signal</keyword>
<gene>
    <name evidence="6" type="ORF">DHEL01_v211696</name>
</gene>
<dbReference type="InterPro" id="IPR001144">
    <property type="entry name" value="Enterotoxin_A"/>
</dbReference>
<accession>A0A2P5HI33</accession>
<dbReference type="GO" id="GO:0090729">
    <property type="term" value="F:toxin activity"/>
    <property type="evidence" value="ECO:0007669"/>
    <property type="project" value="UniProtKB-KW"/>
</dbReference>
<feature type="signal peptide" evidence="5">
    <location>
        <begin position="1"/>
        <end position="22"/>
    </location>
</feature>
<dbReference type="EMBL" id="MAVT02001920">
    <property type="protein sequence ID" value="POS69911.1"/>
    <property type="molecule type" value="Genomic_DNA"/>
</dbReference>
<dbReference type="InParanoid" id="A0A2P5HI33"/>
<evidence type="ECO:0000256" key="5">
    <source>
        <dbReference type="SAM" id="SignalP"/>
    </source>
</evidence>
<proteinExistence type="predicted"/>
<dbReference type="STRING" id="158607.A0A2P5HI33"/>
<dbReference type="Pfam" id="PF01375">
    <property type="entry name" value="Enterotoxin_a"/>
    <property type="match status" value="1"/>
</dbReference>
<keyword evidence="4" id="KW-1015">Disulfide bond</keyword>
<sequence>MLDRNKILILLVFNLWAALCNAQFRVWRVDTRSPEEMAEAGAFTPWGTSFVLDVVANISMYDHATGELTVGGQGPDGRDDDGYVSTTADEARARNYLMTRFQGTGYIYEVAAAANFIQVQGTLGQFTPHAAEAEYAALGGFSWDQVIRWRQYVRGRELGGLQDNQRYMGDVYNRLRPNNGQPSLAGFPPDHEAWGLSPWNAFARALGGAGGAGCGGNGRRRRSLDSRQDSCEPIIDNESAAQRFIDENCWAVANCG</sequence>
<evidence type="ECO:0000256" key="2">
    <source>
        <dbReference type="ARBA" id="ARBA00022729"/>
    </source>
</evidence>
<keyword evidence="1" id="KW-0800">Toxin</keyword>